<evidence type="ECO:0000256" key="1">
    <source>
        <dbReference type="SAM" id="MobiDB-lite"/>
    </source>
</evidence>
<evidence type="ECO:0000313" key="3">
    <source>
        <dbReference type="Proteomes" id="UP001153269"/>
    </source>
</evidence>
<dbReference type="Proteomes" id="UP001153269">
    <property type="component" value="Unassembled WGS sequence"/>
</dbReference>
<feature type="region of interest" description="Disordered" evidence="1">
    <location>
        <begin position="107"/>
        <end position="184"/>
    </location>
</feature>
<dbReference type="AlphaFoldDB" id="A0A9N7ZCH5"/>
<accession>A0A9N7ZCH5</accession>
<proteinExistence type="predicted"/>
<organism evidence="2 3">
    <name type="scientific">Pleuronectes platessa</name>
    <name type="common">European plaice</name>
    <dbReference type="NCBI Taxonomy" id="8262"/>
    <lineage>
        <taxon>Eukaryota</taxon>
        <taxon>Metazoa</taxon>
        <taxon>Chordata</taxon>
        <taxon>Craniata</taxon>
        <taxon>Vertebrata</taxon>
        <taxon>Euteleostomi</taxon>
        <taxon>Actinopterygii</taxon>
        <taxon>Neopterygii</taxon>
        <taxon>Teleostei</taxon>
        <taxon>Neoteleostei</taxon>
        <taxon>Acanthomorphata</taxon>
        <taxon>Carangaria</taxon>
        <taxon>Pleuronectiformes</taxon>
        <taxon>Pleuronectoidei</taxon>
        <taxon>Pleuronectidae</taxon>
        <taxon>Pleuronectes</taxon>
    </lineage>
</organism>
<evidence type="ECO:0000313" key="2">
    <source>
        <dbReference type="EMBL" id="CAB1458012.1"/>
    </source>
</evidence>
<gene>
    <name evidence="2" type="ORF">PLEPLA_LOCUS45840</name>
</gene>
<sequence>MSQVAKFELHAADLEQIGGEQKAKVRPRCIDACVIDSLDGVYVERTHTDLRTTYVSELLDDLACLSDSTSDDHSLSSYTSESFDDNASIVTVIRLVNDAVDDIESEVSNMDKEQQRNSPVVLTSSSCKSSQPGLSEGLGGFQGHFEPGLTSAQNSMRDGSFKRSPPFSQDSNNPHQLHGILEER</sequence>
<keyword evidence="3" id="KW-1185">Reference proteome</keyword>
<reference evidence="2" key="1">
    <citation type="submission" date="2020-03" db="EMBL/GenBank/DDBJ databases">
        <authorList>
            <person name="Weist P."/>
        </authorList>
    </citation>
    <scope>NUCLEOTIDE SEQUENCE</scope>
</reference>
<name>A0A9N7ZCH5_PLEPL</name>
<comment type="caution">
    <text evidence="2">The sequence shown here is derived from an EMBL/GenBank/DDBJ whole genome shotgun (WGS) entry which is preliminary data.</text>
</comment>
<dbReference type="EMBL" id="CADEAL010004369">
    <property type="protein sequence ID" value="CAB1458012.1"/>
    <property type="molecule type" value="Genomic_DNA"/>
</dbReference>
<feature type="compositionally biased region" description="Polar residues" evidence="1">
    <location>
        <begin position="166"/>
        <end position="175"/>
    </location>
</feature>
<feature type="compositionally biased region" description="Polar residues" evidence="1">
    <location>
        <begin position="116"/>
        <end position="133"/>
    </location>
</feature>
<protein>
    <submittedName>
        <fullName evidence="2">Uncharacterized protein</fullName>
    </submittedName>
</protein>